<accession>A0ACC1NC47</accession>
<evidence type="ECO:0000313" key="2">
    <source>
        <dbReference type="Proteomes" id="UP001143910"/>
    </source>
</evidence>
<organism evidence="1 2">
    <name type="scientific">Zarea fungicola</name>
    <dbReference type="NCBI Taxonomy" id="93591"/>
    <lineage>
        <taxon>Eukaryota</taxon>
        <taxon>Fungi</taxon>
        <taxon>Dikarya</taxon>
        <taxon>Ascomycota</taxon>
        <taxon>Pezizomycotina</taxon>
        <taxon>Sordariomycetes</taxon>
        <taxon>Hypocreomycetidae</taxon>
        <taxon>Hypocreales</taxon>
        <taxon>Cordycipitaceae</taxon>
        <taxon>Zarea</taxon>
    </lineage>
</organism>
<evidence type="ECO:0000313" key="1">
    <source>
        <dbReference type="EMBL" id="KAJ2976023.1"/>
    </source>
</evidence>
<keyword evidence="2" id="KW-1185">Reference proteome</keyword>
<protein>
    <submittedName>
        <fullName evidence="1">Uncharacterized protein</fullName>
    </submittedName>
</protein>
<reference evidence="1" key="1">
    <citation type="submission" date="2022-08" db="EMBL/GenBank/DDBJ databases">
        <title>Genome Sequence of Lecanicillium fungicola.</title>
        <authorList>
            <person name="Buettner E."/>
        </authorList>
    </citation>
    <scope>NUCLEOTIDE SEQUENCE</scope>
    <source>
        <strain evidence="1">Babe33</strain>
    </source>
</reference>
<name>A0ACC1NC47_9HYPO</name>
<dbReference type="Proteomes" id="UP001143910">
    <property type="component" value="Unassembled WGS sequence"/>
</dbReference>
<comment type="caution">
    <text evidence="1">The sequence shown here is derived from an EMBL/GenBank/DDBJ whole genome shotgun (WGS) entry which is preliminary data.</text>
</comment>
<proteinExistence type="predicted"/>
<gene>
    <name evidence="1" type="ORF">NQ176_g5186</name>
</gene>
<dbReference type="EMBL" id="JANJQO010000631">
    <property type="protein sequence ID" value="KAJ2976023.1"/>
    <property type="molecule type" value="Genomic_DNA"/>
</dbReference>
<sequence length="493" mass="54017">MRNAIRRKEIFTMDHSLQRQVTVDDARDSAVPLRSAVSADLTSVPRSGHSLHENDDAEQQLNESHDVTDSDALHSWANLDELAAVPPLENSHRNLEDLRNRQRELFESQQRPPPQRAERSDSSETISVSPEPSNTATQIYMHSYLVLFSILGTLARKGISKLTTYPGTPVGFDTIWANFTGCLIMGFLVEDRKLFLHEWGSPTYHERILMQETGEHWASSEREPVNLDDAKKAFMSTKKSIPLYVGLTTGFCGSVTTFSEFILDAFLALSNQLPPQTVRMDSISRNGGYSFMAVVGVIVVTICLSLSGLKLGAHLAVAMEKMTPSLPFAMMRRFVDPLVVFLGWGAWAGAILLCVLPPQDFWRGRMTFALGFAPVGVLTRFYLAIKLNGKISAFPVGTFAANIFAAVVVAIVWDLSHAPVGGVIGCQVLQGIDSGFCGCLSTVSTWVAELTSLERKKSYFYGSASVLTALVVVVIIAGSMTWTIGTKGLLCST</sequence>